<comment type="caution">
    <text evidence="1">The sequence shown here is derived from an EMBL/GenBank/DDBJ whole genome shotgun (WGS) entry which is preliminary data.</text>
</comment>
<proteinExistence type="predicted"/>
<dbReference type="Proteomes" id="UP000011135">
    <property type="component" value="Unassembled WGS sequence"/>
</dbReference>
<name>L8JXF8_9BACT</name>
<evidence type="ECO:0000313" key="1">
    <source>
        <dbReference type="EMBL" id="ELR73475.1"/>
    </source>
</evidence>
<dbReference type="OrthoDB" id="9862892at2"/>
<dbReference type="EMBL" id="AMZN01000006">
    <property type="protein sequence ID" value="ELR73475.1"/>
    <property type="molecule type" value="Genomic_DNA"/>
</dbReference>
<gene>
    <name evidence="1" type="ORF">C900_04327</name>
</gene>
<accession>L8JXF8</accession>
<dbReference type="RefSeq" id="WP_009578063.1">
    <property type="nucleotide sequence ID" value="NZ_AMZN01000006.1"/>
</dbReference>
<evidence type="ECO:0000313" key="2">
    <source>
        <dbReference type="Proteomes" id="UP000011135"/>
    </source>
</evidence>
<dbReference type="AlphaFoldDB" id="L8JXF8"/>
<keyword evidence="2" id="KW-1185">Reference proteome</keyword>
<protein>
    <submittedName>
        <fullName evidence="1">Uncharacterized protein</fullName>
    </submittedName>
</protein>
<reference evidence="1 2" key="1">
    <citation type="submission" date="2012-12" db="EMBL/GenBank/DDBJ databases">
        <title>Genome assembly of Fulvivirga imtechensis AK7.</title>
        <authorList>
            <person name="Nupur N."/>
            <person name="Khatri I."/>
            <person name="Kumar R."/>
            <person name="Subramanian S."/>
            <person name="Pinnaka A."/>
        </authorList>
    </citation>
    <scope>NUCLEOTIDE SEQUENCE [LARGE SCALE GENOMIC DNA]</scope>
    <source>
        <strain evidence="1 2">AK7</strain>
    </source>
</reference>
<organism evidence="1 2">
    <name type="scientific">Fulvivirga imtechensis AK7</name>
    <dbReference type="NCBI Taxonomy" id="1237149"/>
    <lineage>
        <taxon>Bacteria</taxon>
        <taxon>Pseudomonadati</taxon>
        <taxon>Bacteroidota</taxon>
        <taxon>Cytophagia</taxon>
        <taxon>Cytophagales</taxon>
        <taxon>Fulvivirgaceae</taxon>
        <taxon>Fulvivirga</taxon>
    </lineage>
</organism>
<sequence>MGFFKQLFSPKRQRIIETVRNYYDGKTTSIPYSAEEIREAIAWVKKSNIEKKEMLIEKLTMAELIVKKATSK</sequence>